<dbReference type="GO" id="GO:0005524">
    <property type="term" value="F:ATP binding"/>
    <property type="evidence" value="ECO:0007669"/>
    <property type="project" value="UniProtKB-KW"/>
</dbReference>
<keyword evidence="2" id="KW-0378">Hydrolase</keyword>
<keyword evidence="3" id="KW-0067">ATP-binding</keyword>
<sequence>MTNNYLITGEKGVGKSSLLTQLLQQVDLKIAGFAVARIRAKNGKPLVFKLNQASELMEKGAAALIKTAETDFSAAELVARDQQEAKSCQETFALFEGAPKTLNLSAAAGDSLKLLRHQKIFAYREVTSDNFNIQTDVFNNLGFELLDQSGEIVVMDELGRFELKAEKFQKKVFSLLDSEKIVIGVIKNESNPFLDRIRQRDDLKIYELTASNQEQRRKILVDILENLKNNNQDKL</sequence>
<organism evidence="4 5">
    <name type="scientific">Halanaerobium kushneri</name>
    <dbReference type="NCBI Taxonomy" id="56779"/>
    <lineage>
        <taxon>Bacteria</taxon>
        <taxon>Bacillati</taxon>
        <taxon>Bacillota</taxon>
        <taxon>Clostridia</taxon>
        <taxon>Halanaerobiales</taxon>
        <taxon>Halanaerobiaceae</taxon>
        <taxon>Halanaerobium</taxon>
    </lineage>
</organism>
<reference evidence="5" key="1">
    <citation type="submission" date="2017-01" db="EMBL/GenBank/DDBJ databases">
        <authorList>
            <person name="Varghese N."/>
            <person name="Submissions S."/>
        </authorList>
    </citation>
    <scope>NUCLEOTIDE SEQUENCE [LARGE SCALE GENOMIC DNA]</scope>
    <source>
        <strain evidence="5">ATCC 700103</strain>
    </source>
</reference>
<dbReference type="OrthoDB" id="47144at2"/>
<dbReference type="InterPro" id="IPR027417">
    <property type="entry name" value="P-loop_NTPase"/>
</dbReference>
<evidence type="ECO:0000313" key="5">
    <source>
        <dbReference type="Proteomes" id="UP000185669"/>
    </source>
</evidence>
<name>A0A1N7AI66_9FIRM</name>
<evidence type="ECO:0000256" key="3">
    <source>
        <dbReference type="ARBA" id="ARBA00022840"/>
    </source>
</evidence>
<gene>
    <name evidence="4" type="ORF">SAMN05421834_12338</name>
</gene>
<dbReference type="PANTHER" id="PTHR43146:SF1">
    <property type="entry name" value="CANCER-RELATED NUCLEOSIDE-TRIPHOSPHATASE"/>
    <property type="match status" value="1"/>
</dbReference>
<protein>
    <submittedName>
        <fullName evidence="4">Nucleoside-triphosphatase</fullName>
    </submittedName>
</protein>
<dbReference type="STRING" id="56779.SAMN05421834_12338"/>
<accession>A0A1N7AI66</accession>
<evidence type="ECO:0000256" key="1">
    <source>
        <dbReference type="ARBA" id="ARBA00022741"/>
    </source>
</evidence>
<dbReference type="SUPFAM" id="SSF52540">
    <property type="entry name" value="P-loop containing nucleoside triphosphate hydrolases"/>
    <property type="match status" value="1"/>
</dbReference>
<dbReference type="InterPro" id="IPR004948">
    <property type="entry name" value="Nuc-triphosphatase_THEP1"/>
</dbReference>
<dbReference type="Gene3D" id="3.40.50.300">
    <property type="entry name" value="P-loop containing nucleotide triphosphate hydrolases"/>
    <property type="match status" value="1"/>
</dbReference>
<dbReference type="Proteomes" id="UP000185669">
    <property type="component" value="Unassembled WGS sequence"/>
</dbReference>
<dbReference type="AlphaFoldDB" id="A0A1N7AI66"/>
<keyword evidence="1" id="KW-0547">Nucleotide-binding</keyword>
<dbReference type="Pfam" id="PF03266">
    <property type="entry name" value="NTPase_1"/>
    <property type="match status" value="2"/>
</dbReference>
<dbReference type="PANTHER" id="PTHR43146">
    <property type="entry name" value="CANCER-RELATED NUCLEOSIDE-TRIPHOSPHATASE"/>
    <property type="match status" value="1"/>
</dbReference>
<proteinExistence type="predicted"/>
<dbReference type="GO" id="GO:0017111">
    <property type="term" value="F:ribonucleoside triphosphate phosphatase activity"/>
    <property type="evidence" value="ECO:0007669"/>
    <property type="project" value="InterPro"/>
</dbReference>
<dbReference type="RefSeq" id="WP_076545800.1">
    <property type="nucleotide sequence ID" value="NZ_FTNC01000023.1"/>
</dbReference>
<evidence type="ECO:0000256" key="2">
    <source>
        <dbReference type="ARBA" id="ARBA00022801"/>
    </source>
</evidence>
<dbReference type="EMBL" id="FTNC01000023">
    <property type="protein sequence ID" value="SIR38782.1"/>
    <property type="molecule type" value="Genomic_DNA"/>
</dbReference>
<evidence type="ECO:0000313" key="4">
    <source>
        <dbReference type="EMBL" id="SIR38782.1"/>
    </source>
</evidence>
<keyword evidence="5" id="KW-1185">Reference proteome</keyword>